<dbReference type="Proteomes" id="UP000184204">
    <property type="component" value="Unassembled WGS sequence"/>
</dbReference>
<accession>A0A0X8VA84</accession>
<dbReference type="EMBL" id="FQUA01000014">
    <property type="protein sequence ID" value="SHF03799.1"/>
    <property type="molecule type" value="Genomic_DNA"/>
</dbReference>
<dbReference type="EMBL" id="CP014223">
    <property type="protein sequence ID" value="AMJ41881.1"/>
    <property type="molecule type" value="Genomic_DNA"/>
</dbReference>
<evidence type="ECO:0000313" key="2">
    <source>
        <dbReference type="EMBL" id="AMJ41976.1"/>
    </source>
</evidence>
<organism evidence="3 5">
    <name type="scientific">Anaerotignum propionicum DSM 1682</name>
    <dbReference type="NCBI Taxonomy" id="991789"/>
    <lineage>
        <taxon>Bacteria</taxon>
        <taxon>Bacillati</taxon>
        <taxon>Bacillota</taxon>
        <taxon>Clostridia</taxon>
        <taxon>Lachnospirales</taxon>
        <taxon>Anaerotignaceae</taxon>
        <taxon>Anaerotignum</taxon>
    </lineage>
</organism>
<reference evidence="5" key="3">
    <citation type="submission" date="2016-11" db="EMBL/GenBank/DDBJ databases">
        <authorList>
            <person name="Jaros S."/>
            <person name="Januszkiewicz K."/>
            <person name="Wedrychowicz H."/>
        </authorList>
    </citation>
    <scope>NUCLEOTIDE SEQUENCE [LARGE SCALE GENOMIC DNA]</scope>
    <source>
        <strain evidence="5">DSM 1682</strain>
    </source>
</reference>
<reference evidence="4" key="2">
    <citation type="submission" date="2016-01" db="EMBL/GenBank/DDBJ databases">
        <authorList>
            <person name="Poehlein A."/>
            <person name="Schlien K."/>
            <person name="Gottschalk G."/>
            <person name="Buckel W."/>
            <person name="Daniel R."/>
        </authorList>
    </citation>
    <scope>NUCLEOTIDE SEQUENCE [LARGE SCALE GENOMIC DNA]</scope>
    <source>
        <strain evidence="4">X2</strain>
    </source>
</reference>
<dbReference type="EMBL" id="CP014223">
    <property type="protein sequence ID" value="AMJ41976.1"/>
    <property type="molecule type" value="Genomic_DNA"/>
</dbReference>
<dbReference type="Proteomes" id="UP000068026">
    <property type="component" value="Chromosome"/>
</dbReference>
<name>A0A0X8VA84_ANAPI</name>
<proteinExistence type="predicted"/>
<dbReference type="OrthoDB" id="2087570at2"/>
<evidence type="ECO:0000313" key="4">
    <source>
        <dbReference type="Proteomes" id="UP000068026"/>
    </source>
</evidence>
<dbReference type="KEGG" id="cpro:CPRO_24100"/>
<keyword evidence="4" id="KW-1185">Reference proteome</keyword>
<reference evidence="1 4" key="1">
    <citation type="journal article" date="2016" name="Genome Announc.">
        <title>Complete Genome Sequence of the Amino Acid-Fermenting Clostridium propionicum X2 (DSM 1682).</title>
        <authorList>
            <person name="Poehlein A."/>
            <person name="Schlien K."/>
            <person name="Chowdhury N.P."/>
            <person name="Gottschalk G."/>
            <person name="Buckel W."/>
            <person name="Daniel R."/>
        </authorList>
    </citation>
    <scope>NUCLEOTIDE SEQUENCE [LARGE SCALE GENOMIC DNA]</scope>
    <source>
        <strain evidence="1 4">X2</strain>
    </source>
</reference>
<dbReference type="KEGG" id="cpro:CPRO_23140"/>
<reference evidence="3" key="4">
    <citation type="submission" date="2016-11" db="EMBL/GenBank/DDBJ databases">
        <authorList>
            <person name="Varghese N."/>
            <person name="Submissions S."/>
        </authorList>
    </citation>
    <scope>NUCLEOTIDE SEQUENCE</scope>
    <source>
        <strain evidence="3">DSM 1682</strain>
    </source>
</reference>
<protein>
    <submittedName>
        <fullName evidence="3">Uncharacterized protein</fullName>
    </submittedName>
</protein>
<sequence length="100" mass="11639">MRYYAVLKEDSICAEIRGVHEEIELHNYISLDNEDISILGKRYNNGEWEEVELQDSIPKSTEDEILQAEMLLNQQMILSKQTEIDMTLAELLLNQQGVVR</sequence>
<dbReference type="AlphaFoldDB" id="A0A0X8VA84"/>
<dbReference type="RefSeq" id="WP_066051814.1">
    <property type="nucleotide sequence ID" value="NZ_CP014223.1"/>
</dbReference>
<evidence type="ECO:0000313" key="5">
    <source>
        <dbReference type="Proteomes" id="UP000184204"/>
    </source>
</evidence>
<evidence type="ECO:0000313" key="3">
    <source>
        <dbReference type="EMBL" id="SHF03799.1"/>
    </source>
</evidence>
<evidence type="ECO:0000313" key="1">
    <source>
        <dbReference type="EMBL" id="AMJ41881.1"/>
    </source>
</evidence>
<gene>
    <name evidence="1" type="ORF">CPRO_23140</name>
    <name evidence="2" type="ORF">CPRO_24100</name>
    <name evidence="3" type="ORF">SAMN02745151_02582</name>
</gene>